<proteinExistence type="predicted"/>
<sequence>MSLSEVAFKNSLDEDLNIELWIDAADNFKNESSAELFSSNLNNLKVEKKNIVNRINKGRKLRNKKVSYRKLPDTHDRSIDTSNSGRTSLILKKLDR</sequence>
<dbReference type="OrthoDB" id="10531744at2759"/>
<dbReference type="Proteomes" id="UP000186176">
    <property type="component" value="Unassembled WGS sequence"/>
</dbReference>
<protein>
    <submittedName>
        <fullName evidence="1">Uncharacterized protein</fullName>
    </submittedName>
</protein>
<comment type="caution">
    <text evidence="1">The sequence shown here is derived from an EMBL/GenBank/DDBJ whole genome shotgun (WGS) entry which is preliminary data.</text>
</comment>
<dbReference type="RefSeq" id="XP_028875444.1">
    <property type="nucleotide sequence ID" value="XM_029018107.1"/>
</dbReference>
<keyword evidence="2" id="KW-1185">Reference proteome</keyword>
<dbReference type="EMBL" id="LRBP01000012">
    <property type="protein sequence ID" value="OII74251.1"/>
    <property type="molecule type" value="Genomic_DNA"/>
</dbReference>
<dbReference type="VEuPathDB" id="CryptoDB:cubi_01095"/>
<dbReference type="AlphaFoldDB" id="A0A1J4MLC4"/>
<evidence type="ECO:0000313" key="1">
    <source>
        <dbReference type="EMBL" id="OII74251.1"/>
    </source>
</evidence>
<evidence type="ECO:0000313" key="2">
    <source>
        <dbReference type="Proteomes" id="UP000186176"/>
    </source>
</evidence>
<dbReference type="GeneID" id="39977886"/>
<organism evidence="1 2">
    <name type="scientific">Cryptosporidium ubiquitum</name>
    <dbReference type="NCBI Taxonomy" id="857276"/>
    <lineage>
        <taxon>Eukaryota</taxon>
        <taxon>Sar</taxon>
        <taxon>Alveolata</taxon>
        <taxon>Apicomplexa</taxon>
        <taxon>Conoidasida</taxon>
        <taxon>Coccidia</taxon>
        <taxon>Eucoccidiorida</taxon>
        <taxon>Eimeriorina</taxon>
        <taxon>Cryptosporidiidae</taxon>
        <taxon>Cryptosporidium</taxon>
    </lineage>
</organism>
<name>A0A1J4MLC4_9CRYT</name>
<gene>
    <name evidence="1" type="ORF">cubi_01095</name>
</gene>
<accession>A0A1J4MLC4</accession>
<reference evidence="1 2" key="1">
    <citation type="submission" date="2016-10" db="EMBL/GenBank/DDBJ databases">
        <title>Reductive evolution of mitochondrial metabolism and differential evolution of invasion-related proteins in Cryptosporidium.</title>
        <authorList>
            <person name="Liu S."/>
            <person name="Roellig D.M."/>
            <person name="Guo Y."/>
            <person name="Li N."/>
            <person name="Frace M.A."/>
            <person name="Tang K."/>
            <person name="Zhang L."/>
            <person name="Feng Y."/>
            <person name="Xiao L."/>
        </authorList>
    </citation>
    <scope>NUCLEOTIDE SEQUENCE [LARGE SCALE GENOMIC DNA]</scope>
    <source>
        <strain evidence="1">39726</strain>
    </source>
</reference>